<sequence>MKKKLKKGIIVLALLALAALIVSRFLHRADRAEEETRPTVTVASPERRDIINRTEAIGTVEPEQEVDVMPKMAGEITDVSFAAGDRVEAGQTLITIHSDALDSLRIQLDSARIAMNDAETALGRTQALFATGAVSQQQLEGAQSAAGSTRLAYQNAETQLKLQTEYTTVKAPISGVIETKNVSVHDQASPAMAICTISGDGGMSVSFGVTEQVMRQLNVGDTIQLEKNAALVNGTVTEVSGKVSPATGLYSCRASIGEVQPAEDGSIPGVNLGSGSRAKVQLISARAVQALTVPATAVSYADAKPYVYLFSDGHAVKREIVTGIFDESFMEVRDGLQAEDLVIVSWSSEIYDGAEVLAE</sequence>
<feature type="domain" description="YknX-like C-terminal permuted SH3-like" evidence="3">
    <location>
        <begin position="290"/>
        <end position="356"/>
    </location>
</feature>
<proteinExistence type="inferred from homology"/>
<dbReference type="EMBL" id="JAUSTO010000008">
    <property type="protein sequence ID" value="MDQ0152740.1"/>
    <property type="molecule type" value="Genomic_DNA"/>
</dbReference>
<dbReference type="RefSeq" id="WP_307254589.1">
    <property type="nucleotide sequence ID" value="NZ_JAUSTO010000008.1"/>
</dbReference>
<protein>
    <submittedName>
        <fullName evidence="4">RND family efflux transporter MFP subunit</fullName>
    </submittedName>
</protein>
<dbReference type="Gene3D" id="2.40.420.20">
    <property type="match status" value="1"/>
</dbReference>
<evidence type="ECO:0000259" key="3">
    <source>
        <dbReference type="Pfam" id="PF25989"/>
    </source>
</evidence>
<dbReference type="Gene3D" id="1.10.287.470">
    <property type="entry name" value="Helix hairpin bin"/>
    <property type="match status" value="1"/>
</dbReference>
<organism evidence="4 5">
    <name type="scientific">Moryella indoligenes</name>
    <dbReference type="NCBI Taxonomy" id="371674"/>
    <lineage>
        <taxon>Bacteria</taxon>
        <taxon>Bacillati</taxon>
        <taxon>Bacillota</taxon>
        <taxon>Clostridia</taxon>
        <taxon>Lachnospirales</taxon>
        <taxon>Lachnospiraceae</taxon>
        <taxon>Moryella</taxon>
    </lineage>
</organism>
<dbReference type="Proteomes" id="UP001241537">
    <property type="component" value="Unassembled WGS sequence"/>
</dbReference>
<accession>A0AAE4AL40</accession>
<name>A0AAE4AL40_9FIRM</name>
<dbReference type="SUPFAM" id="SSF111369">
    <property type="entry name" value="HlyD-like secretion proteins"/>
    <property type="match status" value="1"/>
</dbReference>
<evidence type="ECO:0000259" key="2">
    <source>
        <dbReference type="Pfam" id="PF25973"/>
    </source>
</evidence>
<dbReference type="NCBIfam" id="TIGR01730">
    <property type="entry name" value="RND_mfp"/>
    <property type="match status" value="1"/>
</dbReference>
<comment type="caution">
    <text evidence="4">The sequence shown here is derived from an EMBL/GenBank/DDBJ whole genome shotgun (WGS) entry which is preliminary data.</text>
</comment>
<dbReference type="AlphaFoldDB" id="A0AAE4AL40"/>
<dbReference type="InterPro" id="IPR058647">
    <property type="entry name" value="BSH_CzcB-like"/>
</dbReference>
<dbReference type="InterPro" id="IPR058637">
    <property type="entry name" value="YknX-like_C"/>
</dbReference>
<reference evidence="4" key="1">
    <citation type="submission" date="2023-07" db="EMBL/GenBank/DDBJ databases">
        <title>Genomic Encyclopedia of Type Strains, Phase IV (KMG-IV): sequencing the most valuable type-strain genomes for metagenomic binning, comparative biology and taxonomic classification.</title>
        <authorList>
            <person name="Goeker M."/>
        </authorList>
    </citation>
    <scope>NUCLEOTIDE SEQUENCE</scope>
    <source>
        <strain evidence="4">DSM 19659</strain>
    </source>
</reference>
<dbReference type="Pfam" id="PF25973">
    <property type="entry name" value="BSH_CzcB"/>
    <property type="match status" value="1"/>
</dbReference>
<evidence type="ECO:0000313" key="4">
    <source>
        <dbReference type="EMBL" id="MDQ0152740.1"/>
    </source>
</evidence>
<feature type="domain" description="CzcB-like barrel-sandwich hybrid" evidence="2">
    <location>
        <begin position="65"/>
        <end position="198"/>
    </location>
</feature>
<dbReference type="Gene3D" id="2.40.50.100">
    <property type="match status" value="1"/>
</dbReference>
<dbReference type="Pfam" id="PF25989">
    <property type="entry name" value="YknX_C"/>
    <property type="match status" value="1"/>
</dbReference>
<evidence type="ECO:0000256" key="1">
    <source>
        <dbReference type="ARBA" id="ARBA00009477"/>
    </source>
</evidence>
<evidence type="ECO:0000313" key="5">
    <source>
        <dbReference type="Proteomes" id="UP001241537"/>
    </source>
</evidence>
<dbReference type="GO" id="GO:1990281">
    <property type="term" value="C:efflux pump complex"/>
    <property type="evidence" value="ECO:0007669"/>
    <property type="project" value="TreeGrafter"/>
</dbReference>
<dbReference type="PANTHER" id="PTHR30469">
    <property type="entry name" value="MULTIDRUG RESISTANCE PROTEIN MDTA"/>
    <property type="match status" value="1"/>
</dbReference>
<dbReference type="InterPro" id="IPR006143">
    <property type="entry name" value="RND_pump_MFP"/>
</dbReference>
<gene>
    <name evidence="4" type="ORF">J2S20_001438</name>
</gene>
<keyword evidence="5" id="KW-1185">Reference proteome</keyword>
<dbReference type="Gene3D" id="2.40.30.170">
    <property type="match status" value="1"/>
</dbReference>
<comment type="similarity">
    <text evidence="1">Belongs to the membrane fusion protein (MFP) (TC 8.A.1) family.</text>
</comment>
<dbReference type="GO" id="GO:0015562">
    <property type="term" value="F:efflux transmembrane transporter activity"/>
    <property type="evidence" value="ECO:0007669"/>
    <property type="project" value="TreeGrafter"/>
</dbReference>
<dbReference type="PANTHER" id="PTHR30469:SF15">
    <property type="entry name" value="HLYD FAMILY OF SECRETION PROTEINS"/>
    <property type="match status" value="1"/>
</dbReference>